<feature type="compositionally biased region" description="Acidic residues" evidence="1">
    <location>
        <begin position="441"/>
        <end position="451"/>
    </location>
</feature>
<organism evidence="2 3">
    <name type="scientific">Parnassius apollo</name>
    <name type="common">Apollo butterfly</name>
    <name type="synonym">Papilio apollo</name>
    <dbReference type="NCBI Taxonomy" id="110799"/>
    <lineage>
        <taxon>Eukaryota</taxon>
        <taxon>Metazoa</taxon>
        <taxon>Ecdysozoa</taxon>
        <taxon>Arthropoda</taxon>
        <taxon>Hexapoda</taxon>
        <taxon>Insecta</taxon>
        <taxon>Pterygota</taxon>
        <taxon>Neoptera</taxon>
        <taxon>Endopterygota</taxon>
        <taxon>Lepidoptera</taxon>
        <taxon>Glossata</taxon>
        <taxon>Ditrysia</taxon>
        <taxon>Papilionoidea</taxon>
        <taxon>Papilionidae</taxon>
        <taxon>Parnassiinae</taxon>
        <taxon>Parnassini</taxon>
        <taxon>Parnassius</taxon>
        <taxon>Parnassius</taxon>
    </lineage>
</organism>
<feature type="compositionally biased region" description="Basic and acidic residues" evidence="1">
    <location>
        <begin position="1014"/>
        <end position="1031"/>
    </location>
</feature>
<dbReference type="Proteomes" id="UP000691718">
    <property type="component" value="Unassembled WGS sequence"/>
</dbReference>
<feature type="compositionally biased region" description="Basic and acidic residues" evidence="1">
    <location>
        <begin position="528"/>
        <end position="542"/>
    </location>
</feature>
<evidence type="ECO:0000256" key="1">
    <source>
        <dbReference type="SAM" id="MobiDB-lite"/>
    </source>
</evidence>
<proteinExistence type="predicted"/>
<evidence type="ECO:0000313" key="3">
    <source>
        <dbReference type="Proteomes" id="UP000691718"/>
    </source>
</evidence>
<feature type="region of interest" description="Disordered" evidence="1">
    <location>
        <begin position="718"/>
        <end position="774"/>
    </location>
</feature>
<feature type="compositionally biased region" description="Basic and acidic residues" evidence="1">
    <location>
        <begin position="737"/>
        <end position="746"/>
    </location>
</feature>
<dbReference type="OrthoDB" id="6428710at2759"/>
<dbReference type="EMBL" id="CAJQZP010001153">
    <property type="protein sequence ID" value="CAG5023743.1"/>
    <property type="molecule type" value="Genomic_DNA"/>
</dbReference>
<dbReference type="AlphaFoldDB" id="A0A8S3XGL1"/>
<name>A0A8S3XGL1_PARAO</name>
<feature type="compositionally biased region" description="Polar residues" evidence="1">
    <location>
        <begin position="489"/>
        <end position="501"/>
    </location>
</feature>
<feature type="region of interest" description="Disordered" evidence="1">
    <location>
        <begin position="513"/>
        <end position="596"/>
    </location>
</feature>
<feature type="compositionally biased region" description="Polar residues" evidence="1">
    <location>
        <begin position="51"/>
        <end position="65"/>
    </location>
</feature>
<sequence>MAASGAQERRPRRGPAPIASFDHDVSEEVSASNLQNDLACSSNAHNSVVITSLSSPQSSPETKQTFRLPEIREDPAAGGNIVANGNALAPPEQRARSHSSPAVHGNGAGLQTPAAPRIDISRASSSSHHDSRDSSPELALFAGGAEEGRARLELGFREDGALELRSSTEELAFLEGAPGEPRPAPAPSISRRHSRKDSQSSEAALLAVSGRTSRISSVGSQCSAHSAISAFSQTSRVSHLSVVSGASRSPSPHKMLLETSFCGPKPIETDPEICAAAVEERLLQIAKLTAEPLPVLVSSPSAPVSSAVAENFSVPVTSPLRPTSTPIIISTQEPVPEPVDARDHREVRTEVTVESARPVHIPRLVSPAAPTVAPCVAPSTPASCSNILDKDKRQKETKNRARAEERRARSKECREPSKPEVYKSSNRSKDIIRIKLKPDHEYDDDDDDDESERTLVGGEPARKPVTLELHERAAATSPAPQRRLRDSRTPSPSGVTVSRKSSFCSLFKSRETIASPDSPCDLLRRKKSLNEGRSRSKSRDRSTTPTSGSKIKGSMLSLFKTPRKNATSPSPSSRDGSPSVQPQRQFPQQHVEKQIGREKLKYYEDAKDGIIHIPLRTPPDEIPSTSTARAHSVVSEVRSVDREVLFATALVSPSRETTRPASAPQPRLPPERPASVTSTRSTQKPIKRTVLPDGSIIIPLHSPTEKVADSCVLTSNLPSSTVSSQTAQATDRTTPPNDKKSEDKNESSVGDVKLCTELPSSSTASNTARTIEEDNKSRRERIIFTTHVGSREQVFSTQFSITKTPSVTSEISESIPSFVESDDSRTGLRDTHITSVESPPHCERPSAPEPGDDAVRSSAGSPRTRDSSESEPSSEAGPAHSGNEVERRGLVVQESFEEELPYVPTTLPLERSLALPMVPVRERSGVRVAGVQRPRAVAPPPAPPRVPRAPPTQPAAHRFTPPAQPATPPAPVPADKLRIRLPRRTRTVSTTTPPRPERPRTRSGGDELSLASCENRKKAEWIDFEEVPERRKQPKRIQTLPATETSAEPEAEADTGGGGGGGGGGGDGGGLQYVEPEHCRCECHARRDDELPLLPDDDPSADRSGVECAGASVQLSVQLARPARRRHRSDSTGAPLPPH</sequence>
<feature type="region of interest" description="Disordered" evidence="1">
    <location>
        <begin position="1089"/>
        <end position="1108"/>
    </location>
</feature>
<gene>
    <name evidence="2" type="ORF">PAPOLLO_LOCUS18033</name>
</gene>
<feature type="region of interest" description="Disordered" evidence="1">
    <location>
        <begin position="1117"/>
        <end position="1139"/>
    </location>
</feature>
<feature type="compositionally biased region" description="Basic and acidic residues" evidence="1">
    <location>
        <begin position="388"/>
        <end position="440"/>
    </location>
</feature>
<feature type="region of interest" description="Disordered" evidence="1">
    <location>
        <begin position="51"/>
        <end position="142"/>
    </location>
</feature>
<feature type="compositionally biased region" description="Low complexity" evidence="1">
    <location>
        <begin position="76"/>
        <end position="89"/>
    </location>
</feature>
<feature type="region of interest" description="Disordered" evidence="1">
    <location>
        <begin position="173"/>
        <end position="201"/>
    </location>
</feature>
<reference evidence="2" key="1">
    <citation type="submission" date="2021-04" db="EMBL/GenBank/DDBJ databases">
        <authorList>
            <person name="Tunstrom K."/>
        </authorList>
    </citation>
    <scope>NUCLEOTIDE SEQUENCE</scope>
</reference>
<feature type="region of interest" description="Disordered" evidence="1">
    <location>
        <begin position="375"/>
        <end position="501"/>
    </location>
</feature>
<feature type="compositionally biased region" description="Polar residues" evidence="1">
    <location>
        <begin position="675"/>
        <end position="684"/>
    </location>
</feature>
<accession>A0A8S3XGL1</accession>
<feature type="region of interest" description="Disordered" evidence="1">
    <location>
        <begin position="931"/>
        <end position="1071"/>
    </location>
</feature>
<feature type="compositionally biased region" description="Low complexity" evidence="1">
    <location>
        <begin position="114"/>
        <end position="126"/>
    </location>
</feature>
<feature type="compositionally biased region" description="Basic and acidic residues" evidence="1">
    <location>
        <begin position="822"/>
        <end position="832"/>
    </location>
</feature>
<feature type="region of interest" description="Disordered" evidence="1">
    <location>
        <begin position="802"/>
        <end position="892"/>
    </location>
</feature>
<feature type="compositionally biased region" description="Polar residues" evidence="1">
    <location>
        <begin position="758"/>
        <end position="769"/>
    </location>
</feature>
<feature type="compositionally biased region" description="Low complexity" evidence="1">
    <location>
        <begin position="375"/>
        <end position="385"/>
    </location>
</feature>
<feature type="region of interest" description="Disordered" evidence="1">
    <location>
        <begin position="652"/>
        <end position="690"/>
    </location>
</feature>
<evidence type="ECO:0000313" key="2">
    <source>
        <dbReference type="EMBL" id="CAG5023743.1"/>
    </source>
</evidence>
<feature type="compositionally biased region" description="Polar residues" evidence="1">
    <location>
        <begin position="802"/>
        <end position="815"/>
    </location>
</feature>
<keyword evidence="3" id="KW-1185">Reference proteome</keyword>
<feature type="compositionally biased region" description="Gly residues" evidence="1">
    <location>
        <begin position="1055"/>
        <end position="1071"/>
    </location>
</feature>
<protein>
    <submittedName>
        <fullName evidence="2">(apollo) hypothetical protein</fullName>
    </submittedName>
</protein>
<feature type="compositionally biased region" description="Pro residues" evidence="1">
    <location>
        <begin position="962"/>
        <end position="972"/>
    </location>
</feature>
<feature type="compositionally biased region" description="Low complexity" evidence="1">
    <location>
        <begin position="568"/>
        <end position="579"/>
    </location>
</feature>
<feature type="compositionally biased region" description="Low complexity" evidence="1">
    <location>
        <begin position="719"/>
        <end position="730"/>
    </location>
</feature>
<feature type="compositionally biased region" description="Pro residues" evidence="1">
    <location>
        <begin position="937"/>
        <end position="953"/>
    </location>
</feature>
<feature type="region of interest" description="Disordered" evidence="1">
    <location>
        <begin position="1"/>
        <end position="34"/>
    </location>
</feature>
<comment type="caution">
    <text evidence="2">The sequence shown here is derived from an EMBL/GenBank/DDBJ whole genome shotgun (WGS) entry which is preliminary data.</text>
</comment>
<feature type="compositionally biased region" description="Basic and acidic residues" evidence="1">
    <location>
        <begin position="995"/>
        <end position="1005"/>
    </location>
</feature>